<proteinExistence type="predicted"/>
<comment type="caution">
    <text evidence="1">The sequence shown here is derived from an EMBL/GenBank/DDBJ whole genome shotgun (WGS) entry which is preliminary data.</text>
</comment>
<protein>
    <submittedName>
        <fullName evidence="1">Uncharacterized protein</fullName>
    </submittedName>
</protein>
<organism evidence="1">
    <name type="scientific">bioreactor metagenome</name>
    <dbReference type="NCBI Taxonomy" id="1076179"/>
    <lineage>
        <taxon>unclassified sequences</taxon>
        <taxon>metagenomes</taxon>
        <taxon>ecological metagenomes</taxon>
    </lineage>
</organism>
<dbReference type="AlphaFoldDB" id="A0A644YJN7"/>
<accession>A0A644YJN7</accession>
<sequence length="136" mass="14802">MRRYSTARFKTAGGVCIQTSTCRAMATPATISAMPLQKARSMAVWTARWSSRSRFAPKYRAASTFAPTESPTNKFVSRLIRAALDPTAAMELSPENRPTTITSAALNSSWSTPEAISGTAKRSIFFRIGPLHISIS</sequence>
<name>A0A644YJN7_9ZZZZ</name>
<dbReference type="EMBL" id="VSSQ01005197">
    <property type="protein sequence ID" value="MPM28228.1"/>
    <property type="molecule type" value="Genomic_DNA"/>
</dbReference>
<gene>
    <name evidence="1" type="ORF">SDC9_74747</name>
</gene>
<reference evidence="1" key="1">
    <citation type="submission" date="2019-08" db="EMBL/GenBank/DDBJ databases">
        <authorList>
            <person name="Kucharzyk K."/>
            <person name="Murdoch R.W."/>
            <person name="Higgins S."/>
            <person name="Loffler F."/>
        </authorList>
    </citation>
    <scope>NUCLEOTIDE SEQUENCE</scope>
</reference>
<evidence type="ECO:0000313" key="1">
    <source>
        <dbReference type="EMBL" id="MPM28228.1"/>
    </source>
</evidence>